<sequence>MAATDRAPTAPVHKLVDQVSRTPGRLPSPQPAHFSVSHKNGNGNGNGHRVLRSATLGYVAPEFKGKTEQKLEVKSIIEQGGWVPSCLIDAQIAWFYTDLGIDDVYFQTESVKTIASSITSLYAAKVAAFTREDKQQEIRLDMEAADHAIYIDTSEPGVSRVGGPRYERRLESKYLDAAASGNNIYRVETFRSPTSLTGALASRTSMRCYFVYQCHFVDSNPSPQETRLEVIGDQMFLAKATENTKQIYQEIIELAVHRTGPVIEVFDIEGSKEVRLVVAFRRKTATGMFSALSDLY</sequence>
<evidence type="ECO:0000256" key="1">
    <source>
        <dbReference type="SAM" id="MobiDB-lite"/>
    </source>
</evidence>
<dbReference type="Proteomes" id="UP000824998">
    <property type="component" value="Unassembled WGS sequence"/>
</dbReference>
<comment type="caution">
    <text evidence="4">The sequence shown here is derived from an EMBL/GenBank/DDBJ whole genome shotgun (WGS) entry which is preliminary data.</text>
</comment>
<evidence type="ECO:0000259" key="2">
    <source>
        <dbReference type="Pfam" id="PF23147"/>
    </source>
</evidence>
<protein>
    <submittedName>
        <fullName evidence="4">Uncharacterized protein</fullName>
    </submittedName>
</protein>
<dbReference type="OrthoDB" id="184415at2759"/>
<evidence type="ECO:0000259" key="3">
    <source>
        <dbReference type="Pfam" id="PF23152"/>
    </source>
</evidence>
<evidence type="ECO:0000313" key="5">
    <source>
        <dbReference type="Proteomes" id="UP000824998"/>
    </source>
</evidence>
<feature type="region of interest" description="Disordered" evidence="1">
    <location>
        <begin position="20"/>
        <end position="45"/>
    </location>
</feature>
<organism evidence="4 5">
    <name type="scientific">Amylocarpus encephaloides</name>
    <dbReference type="NCBI Taxonomy" id="45428"/>
    <lineage>
        <taxon>Eukaryota</taxon>
        <taxon>Fungi</taxon>
        <taxon>Dikarya</taxon>
        <taxon>Ascomycota</taxon>
        <taxon>Pezizomycotina</taxon>
        <taxon>Leotiomycetes</taxon>
        <taxon>Helotiales</taxon>
        <taxon>Helotiales incertae sedis</taxon>
        <taxon>Amylocarpus</taxon>
    </lineage>
</organism>
<feature type="non-terminal residue" evidence="4">
    <location>
        <position position="296"/>
    </location>
</feature>
<accession>A0A9P7Y5U9</accession>
<gene>
    <name evidence="4" type="ORF">BJ875DRAFT_390356</name>
</gene>
<dbReference type="InterPro" id="IPR055480">
    <property type="entry name" value="NAD-GDH_N"/>
</dbReference>
<name>A0A9P7Y5U9_9HELO</name>
<reference evidence="4" key="1">
    <citation type="journal article" date="2021" name="IMA Fungus">
        <title>Genomic characterization of three marine fungi, including Emericellopsis atlantica sp. nov. with signatures of a generalist lifestyle and marine biomass degradation.</title>
        <authorList>
            <person name="Hagestad O.C."/>
            <person name="Hou L."/>
            <person name="Andersen J.H."/>
            <person name="Hansen E.H."/>
            <person name="Altermark B."/>
            <person name="Li C."/>
            <person name="Kuhnert E."/>
            <person name="Cox R.J."/>
            <person name="Crous P.W."/>
            <person name="Spatafora J.W."/>
            <person name="Lail K."/>
            <person name="Amirebrahimi M."/>
            <person name="Lipzen A."/>
            <person name="Pangilinan J."/>
            <person name="Andreopoulos W."/>
            <person name="Hayes R.D."/>
            <person name="Ng V."/>
            <person name="Grigoriev I.V."/>
            <person name="Jackson S.A."/>
            <person name="Sutton T.D.S."/>
            <person name="Dobson A.D.W."/>
            <person name="Rama T."/>
        </authorList>
    </citation>
    <scope>NUCLEOTIDE SEQUENCE</scope>
    <source>
        <strain evidence="4">TRa018bII</strain>
    </source>
</reference>
<dbReference type="Pfam" id="PF23147">
    <property type="entry name" value="GDH2_N"/>
    <property type="match status" value="1"/>
</dbReference>
<dbReference type="Pfam" id="PF23152">
    <property type="entry name" value="GDH_2nd"/>
    <property type="match status" value="1"/>
</dbReference>
<proteinExistence type="predicted"/>
<dbReference type="AlphaFoldDB" id="A0A9P7Y5U9"/>
<dbReference type="EMBL" id="MU252299">
    <property type="protein sequence ID" value="KAG9227974.1"/>
    <property type="molecule type" value="Genomic_DNA"/>
</dbReference>
<keyword evidence="5" id="KW-1185">Reference proteome</keyword>
<dbReference type="InterPro" id="IPR056365">
    <property type="entry name" value="NAD-GDH_2nd"/>
</dbReference>
<feature type="domain" description="NAD-specific glutamate dehydrogenase second" evidence="3">
    <location>
        <begin position="138"/>
        <end position="296"/>
    </location>
</feature>
<evidence type="ECO:0000313" key="4">
    <source>
        <dbReference type="EMBL" id="KAG9227974.1"/>
    </source>
</evidence>
<feature type="domain" description="NAD-dependent glutamate dehydrogenase N-terminal" evidence="2">
    <location>
        <begin position="63"/>
        <end position="127"/>
    </location>
</feature>